<dbReference type="InterPro" id="IPR036259">
    <property type="entry name" value="MFS_trans_sf"/>
</dbReference>
<feature type="compositionally biased region" description="Basic and acidic residues" evidence="6">
    <location>
        <begin position="260"/>
        <end position="276"/>
    </location>
</feature>
<feature type="transmembrane region" description="Helical" evidence="7">
    <location>
        <begin position="353"/>
        <end position="373"/>
    </location>
</feature>
<dbReference type="OrthoDB" id="5086884at2759"/>
<gene>
    <name evidence="9" type="ORF">T310_7538</name>
</gene>
<feature type="transmembrane region" description="Helical" evidence="7">
    <location>
        <begin position="456"/>
        <end position="475"/>
    </location>
</feature>
<feature type="transmembrane region" description="Helical" evidence="7">
    <location>
        <begin position="160"/>
        <end position="182"/>
    </location>
</feature>
<evidence type="ECO:0000256" key="5">
    <source>
        <dbReference type="ARBA" id="ARBA00023136"/>
    </source>
</evidence>
<name>A0A0F4YKV1_RASE3</name>
<organism evidence="9 10">
    <name type="scientific">Rasamsonia emersonii (strain ATCC 16479 / CBS 393.64 / IMI 116815)</name>
    <dbReference type="NCBI Taxonomy" id="1408163"/>
    <lineage>
        <taxon>Eukaryota</taxon>
        <taxon>Fungi</taxon>
        <taxon>Dikarya</taxon>
        <taxon>Ascomycota</taxon>
        <taxon>Pezizomycotina</taxon>
        <taxon>Eurotiomycetes</taxon>
        <taxon>Eurotiomycetidae</taxon>
        <taxon>Eurotiales</taxon>
        <taxon>Trichocomaceae</taxon>
        <taxon>Rasamsonia</taxon>
    </lineage>
</organism>
<dbReference type="PROSITE" id="PS50850">
    <property type="entry name" value="MFS"/>
    <property type="match status" value="1"/>
</dbReference>
<dbReference type="PANTHER" id="PTHR23506:SF23">
    <property type="entry name" value="GH10249P"/>
    <property type="match status" value="1"/>
</dbReference>
<evidence type="ECO:0000256" key="2">
    <source>
        <dbReference type="ARBA" id="ARBA00022448"/>
    </source>
</evidence>
<evidence type="ECO:0000313" key="9">
    <source>
        <dbReference type="EMBL" id="KKA18501.1"/>
    </source>
</evidence>
<dbReference type="InterPro" id="IPR050930">
    <property type="entry name" value="MFS_Vesicular_Transporter"/>
</dbReference>
<dbReference type="AlphaFoldDB" id="A0A0F4YKV1"/>
<keyword evidence="10" id="KW-1185">Reference proteome</keyword>
<feature type="transmembrane region" description="Helical" evidence="7">
    <location>
        <begin position="188"/>
        <end position="208"/>
    </location>
</feature>
<evidence type="ECO:0000256" key="1">
    <source>
        <dbReference type="ARBA" id="ARBA00004141"/>
    </source>
</evidence>
<feature type="transmembrane region" description="Helical" evidence="7">
    <location>
        <begin position="68"/>
        <end position="91"/>
    </location>
</feature>
<dbReference type="EMBL" id="LASV01000448">
    <property type="protein sequence ID" value="KKA18501.1"/>
    <property type="molecule type" value="Genomic_DNA"/>
</dbReference>
<feature type="transmembrane region" description="Helical" evidence="7">
    <location>
        <begin position="316"/>
        <end position="341"/>
    </location>
</feature>
<dbReference type="Proteomes" id="UP000053958">
    <property type="component" value="Unassembled WGS sequence"/>
</dbReference>
<proteinExistence type="predicted"/>
<feature type="transmembrane region" description="Helical" evidence="7">
    <location>
        <begin position="487"/>
        <end position="507"/>
    </location>
</feature>
<dbReference type="GO" id="GO:0016020">
    <property type="term" value="C:membrane"/>
    <property type="evidence" value="ECO:0007669"/>
    <property type="project" value="UniProtKB-SubCell"/>
</dbReference>
<feature type="transmembrane region" description="Helical" evidence="7">
    <location>
        <begin position="380"/>
        <end position="399"/>
    </location>
</feature>
<dbReference type="RefSeq" id="XP_013325113.1">
    <property type="nucleotide sequence ID" value="XM_013469659.1"/>
</dbReference>
<protein>
    <submittedName>
        <fullName evidence="9">MFS amine transporter</fullName>
    </submittedName>
</protein>
<accession>A0A0F4YKV1</accession>
<feature type="transmembrane region" description="Helical" evidence="7">
    <location>
        <begin position="103"/>
        <end position="124"/>
    </location>
</feature>
<dbReference type="GO" id="GO:0022857">
    <property type="term" value="F:transmembrane transporter activity"/>
    <property type="evidence" value="ECO:0007669"/>
    <property type="project" value="InterPro"/>
</dbReference>
<sequence length="515" mass="55276">MAPPMECIAWSTMASPPLGLKYRASSWFAVLTVTCAVFTDIFLYGVIVPVIPFALEQRAHADPGRVQYWVSILLAVYGAGLLVFSPICGWFSDRISARRWPLLLGLIALTGATVMLNVGTSIAVLVVGRLLQGISAAVVWVVGLALLVDTIEENRLGQYMGYVSLGMSLGLLIAPLLGGVVFQRAGYNAVFAICYAFIVLDFLFRIFFIEKKDAMKWLDQPGSTATATTTAAATCPATDLADDVTSTVITTTSSVPEESSEARRIHASGCEDREKGSSTSARPTRHENRTVNDDSTVEVKKSRLPAFVTLLASRRLLASLFACLVEAALIASFDSVLPLFVYQTFHWYSLQAGILYLAIVIPSFVSPVVGYLCDRYGPRWLATAGFVCAAPLFVLLRLVNHNSTGQKVLLAALLALIGLALTSTFQPLMAEISYVVSAKEKARPGAYGKGGAYAQAYGLFNMAWAGGALVGPIWAGFIEKQAGWGTMAWSLGLLSGLTAIPTAIWVGGSITRKKD</sequence>
<keyword evidence="5 7" id="KW-0472">Membrane</keyword>
<feature type="transmembrane region" description="Helical" evidence="7">
    <location>
        <begin position="27"/>
        <end position="48"/>
    </location>
</feature>
<dbReference type="PANTHER" id="PTHR23506">
    <property type="entry name" value="GH10249P"/>
    <property type="match status" value="1"/>
</dbReference>
<evidence type="ECO:0000256" key="6">
    <source>
        <dbReference type="SAM" id="MobiDB-lite"/>
    </source>
</evidence>
<feature type="region of interest" description="Disordered" evidence="6">
    <location>
        <begin position="251"/>
        <end position="294"/>
    </location>
</feature>
<keyword evidence="4 7" id="KW-1133">Transmembrane helix</keyword>
<feature type="transmembrane region" description="Helical" evidence="7">
    <location>
        <begin position="130"/>
        <end position="148"/>
    </location>
</feature>
<evidence type="ECO:0000256" key="4">
    <source>
        <dbReference type="ARBA" id="ARBA00022989"/>
    </source>
</evidence>
<keyword evidence="3 7" id="KW-0812">Transmembrane</keyword>
<evidence type="ECO:0000256" key="7">
    <source>
        <dbReference type="SAM" id="Phobius"/>
    </source>
</evidence>
<feature type="compositionally biased region" description="Basic and acidic residues" evidence="6">
    <location>
        <begin position="284"/>
        <end position="294"/>
    </location>
</feature>
<feature type="domain" description="Major facilitator superfamily (MFS) profile" evidence="8">
    <location>
        <begin position="29"/>
        <end position="514"/>
    </location>
</feature>
<dbReference type="Pfam" id="PF07690">
    <property type="entry name" value="MFS_1"/>
    <property type="match status" value="1"/>
</dbReference>
<dbReference type="CDD" id="cd17325">
    <property type="entry name" value="MFS_MdtG_SLC18_like"/>
    <property type="match status" value="1"/>
</dbReference>
<evidence type="ECO:0000259" key="8">
    <source>
        <dbReference type="PROSITE" id="PS50850"/>
    </source>
</evidence>
<comment type="subcellular location">
    <subcellularLocation>
        <location evidence="1">Membrane</location>
        <topology evidence="1">Multi-pass membrane protein</topology>
    </subcellularLocation>
</comment>
<dbReference type="InterPro" id="IPR011701">
    <property type="entry name" value="MFS"/>
</dbReference>
<dbReference type="SUPFAM" id="SSF103473">
    <property type="entry name" value="MFS general substrate transporter"/>
    <property type="match status" value="1"/>
</dbReference>
<reference evidence="9 10" key="1">
    <citation type="submission" date="2015-04" db="EMBL/GenBank/DDBJ databases">
        <authorList>
            <person name="Heijne W.H."/>
            <person name="Fedorova N.D."/>
            <person name="Nierman W.C."/>
            <person name="Vollebregt A.W."/>
            <person name="Zhao Z."/>
            <person name="Wu L."/>
            <person name="Kumar M."/>
            <person name="Stam H."/>
            <person name="van den Berg M.A."/>
            <person name="Pel H.J."/>
        </authorList>
    </citation>
    <scope>NUCLEOTIDE SEQUENCE [LARGE SCALE GENOMIC DNA]</scope>
    <source>
        <strain evidence="9 10">CBS 393.64</strain>
    </source>
</reference>
<evidence type="ECO:0000313" key="10">
    <source>
        <dbReference type="Proteomes" id="UP000053958"/>
    </source>
</evidence>
<feature type="transmembrane region" description="Helical" evidence="7">
    <location>
        <begin position="411"/>
        <end position="436"/>
    </location>
</feature>
<dbReference type="GeneID" id="25319810"/>
<dbReference type="InterPro" id="IPR020846">
    <property type="entry name" value="MFS_dom"/>
</dbReference>
<comment type="caution">
    <text evidence="9">The sequence shown here is derived from an EMBL/GenBank/DDBJ whole genome shotgun (WGS) entry which is preliminary data.</text>
</comment>
<dbReference type="Gene3D" id="1.20.1250.20">
    <property type="entry name" value="MFS general substrate transporter like domains"/>
    <property type="match status" value="1"/>
</dbReference>
<evidence type="ECO:0000256" key="3">
    <source>
        <dbReference type="ARBA" id="ARBA00022692"/>
    </source>
</evidence>
<dbReference type="STRING" id="1408163.A0A0F4YKV1"/>
<keyword evidence="2" id="KW-0813">Transport</keyword>